<feature type="transmembrane region" description="Helical" evidence="1">
    <location>
        <begin position="388"/>
        <end position="403"/>
    </location>
</feature>
<comment type="caution">
    <text evidence="2">The sequence shown here is derived from an EMBL/GenBank/DDBJ whole genome shotgun (WGS) entry which is preliminary data.</text>
</comment>
<proteinExistence type="predicted"/>
<feature type="transmembrane region" description="Helical" evidence="1">
    <location>
        <begin position="169"/>
        <end position="187"/>
    </location>
</feature>
<feature type="transmembrane region" description="Helical" evidence="1">
    <location>
        <begin position="52"/>
        <end position="76"/>
    </location>
</feature>
<keyword evidence="1" id="KW-1133">Transmembrane helix</keyword>
<dbReference type="NCBIfam" id="TIGR04370">
    <property type="entry name" value="glyco_rpt_poly"/>
    <property type="match status" value="1"/>
</dbReference>
<feature type="transmembrane region" description="Helical" evidence="1">
    <location>
        <begin position="97"/>
        <end position="119"/>
    </location>
</feature>
<feature type="transmembrane region" description="Helical" evidence="1">
    <location>
        <begin position="193"/>
        <end position="208"/>
    </location>
</feature>
<gene>
    <name evidence="2" type="ORF">NOL15_07330</name>
</gene>
<evidence type="ECO:0000256" key="1">
    <source>
        <dbReference type="SAM" id="Phobius"/>
    </source>
</evidence>
<feature type="transmembrane region" description="Helical" evidence="1">
    <location>
        <begin position="229"/>
        <end position="250"/>
    </location>
</feature>
<dbReference type="EMBL" id="JANFML010000022">
    <property type="protein sequence ID" value="MDG4512652.1"/>
    <property type="molecule type" value="Genomic_DNA"/>
</dbReference>
<feature type="transmembrane region" description="Helical" evidence="1">
    <location>
        <begin position="356"/>
        <end position="376"/>
    </location>
</feature>
<dbReference type="Proteomes" id="UP001152879">
    <property type="component" value="Unassembled WGS sequence"/>
</dbReference>
<evidence type="ECO:0000313" key="2">
    <source>
        <dbReference type="EMBL" id="MDG4512652.1"/>
    </source>
</evidence>
<feature type="transmembrane region" description="Helical" evidence="1">
    <location>
        <begin position="139"/>
        <end position="162"/>
    </location>
</feature>
<organism evidence="2 3">
    <name type="scientific">Streptococcus suis</name>
    <dbReference type="NCBI Taxonomy" id="1307"/>
    <lineage>
        <taxon>Bacteria</taxon>
        <taxon>Bacillati</taxon>
        <taxon>Bacillota</taxon>
        <taxon>Bacilli</taxon>
        <taxon>Lactobacillales</taxon>
        <taxon>Streptococcaceae</taxon>
        <taxon>Streptococcus</taxon>
    </lineage>
</organism>
<reference evidence="2" key="1">
    <citation type="submission" date="2022-07" db="EMBL/GenBank/DDBJ databases">
        <title>Whole Genome Sequencing of Streptococcus suis.</title>
        <authorList>
            <person name="Dai X."/>
            <person name="Huang J."/>
            <person name="Wang L."/>
        </authorList>
    </citation>
    <scope>NUCLEOTIDE SEQUENCE</scope>
    <source>
        <strain evidence="2">SFB2</strain>
    </source>
</reference>
<accession>A0A9X4MLS5</accession>
<dbReference type="AlphaFoldDB" id="A0A9X4MLS5"/>
<evidence type="ECO:0000313" key="3">
    <source>
        <dbReference type="Proteomes" id="UP001152879"/>
    </source>
</evidence>
<feature type="transmembrane region" description="Helical" evidence="1">
    <location>
        <begin position="409"/>
        <end position="424"/>
    </location>
</feature>
<protein>
    <submittedName>
        <fullName evidence="2">Oligosaccharide repeat unit polymerase</fullName>
    </submittedName>
</protein>
<keyword evidence="1" id="KW-0812">Transmembrane</keyword>
<name>A0A9X4MLS5_STRSU</name>
<keyword evidence="1" id="KW-0472">Membrane</keyword>
<sequence>MILFSVLFFVIAFITEPRKLNPLTLFLFEWIVIVFLAERHLFGLIETSEQTFSIIFLGTVMYVIGFYIMKIIYGIFKSKQIKFSRANFDLNLPVIKFLSIITIIYFSVDFVNSLVYLMQGQSLNYIRQLAQKGVLFSNPIMNAIRIIVTAPFSLALTSIVTANFFSKKINNFLLISIILILIFRLFSDGGRSPIVYLAISFIISYFYSNNEEKIENKALATKKKFSIRIGKNQIIFLSIIIATLVSLYFITLSRSGDDSLRYTYYYFAMQPIMFEKWANYISSKGLIAYGMSSFNGILFPIFYLLANFIPSIGYLPTWRTVYDTIELLGTQWLVITNYGTTANSYVSIFWSLFFDFRLPGVVIGMMLVGLIVGYSYQKVLDNPTQRNIAIYSMIMIGVFYSFQQLITQNIYWMTGFLMLLFIAYKKER</sequence>